<dbReference type="GO" id="GO:0016020">
    <property type="term" value="C:membrane"/>
    <property type="evidence" value="ECO:0007669"/>
    <property type="project" value="UniProtKB-SubCell"/>
</dbReference>
<evidence type="ECO:0000256" key="7">
    <source>
        <dbReference type="ARBA" id="ARBA00023170"/>
    </source>
</evidence>
<evidence type="ECO:0000256" key="1">
    <source>
        <dbReference type="ARBA" id="ARBA00004141"/>
    </source>
</evidence>
<dbReference type="GO" id="GO:0015276">
    <property type="term" value="F:ligand-gated monoatomic ion channel activity"/>
    <property type="evidence" value="ECO:0007669"/>
    <property type="project" value="InterPro"/>
</dbReference>
<accession>A0A956LZE1</accession>
<keyword evidence="5" id="KW-0406">Ion transport</keyword>
<evidence type="ECO:0000313" key="13">
    <source>
        <dbReference type="EMBL" id="MCA9728404.1"/>
    </source>
</evidence>
<dbReference type="Proteomes" id="UP000697710">
    <property type="component" value="Unassembled WGS sequence"/>
</dbReference>
<keyword evidence="7" id="KW-0675">Receptor</keyword>
<dbReference type="InterPro" id="IPR001320">
    <property type="entry name" value="Iontro_rcpt_C"/>
</dbReference>
<feature type="transmembrane region" description="Helical" evidence="10">
    <location>
        <begin position="162"/>
        <end position="183"/>
    </location>
</feature>
<feature type="non-terminal residue" evidence="13">
    <location>
        <position position="319"/>
    </location>
</feature>
<evidence type="ECO:0000259" key="12">
    <source>
        <dbReference type="Pfam" id="PF00497"/>
    </source>
</evidence>
<evidence type="ECO:0000256" key="9">
    <source>
        <dbReference type="ARBA" id="ARBA00023303"/>
    </source>
</evidence>
<evidence type="ECO:0000256" key="5">
    <source>
        <dbReference type="ARBA" id="ARBA00023065"/>
    </source>
</evidence>
<feature type="transmembrane region" description="Helical" evidence="10">
    <location>
        <begin position="228"/>
        <end position="252"/>
    </location>
</feature>
<dbReference type="Gene3D" id="1.20.5.110">
    <property type="match status" value="1"/>
</dbReference>
<proteinExistence type="predicted"/>
<reference evidence="13" key="1">
    <citation type="submission" date="2020-04" db="EMBL/GenBank/DDBJ databases">
        <authorList>
            <person name="Zhang T."/>
        </authorList>
    </citation>
    <scope>NUCLEOTIDE SEQUENCE</scope>
    <source>
        <strain evidence="13">HKST-UBA01</strain>
    </source>
</reference>
<evidence type="ECO:0000259" key="11">
    <source>
        <dbReference type="Pfam" id="PF00060"/>
    </source>
</evidence>
<comment type="caution">
    <text evidence="13">The sequence shown here is derived from an EMBL/GenBank/DDBJ whole genome shotgun (WGS) entry which is preliminary data.</text>
</comment>
<name>A0A956LZE1_UNCEI</name>
<protein>
    <submittedName>
        <fullName evidence="13">Transporter substrate-binding domain-containing protein</fullName>
    </submittedName>
</protein>
<dbReference type="EMBL" id="JAGQHR010000374">
    <property type="protein sequence ID" value="MCA9728404.1"/>
    <property type="molecule type" value="Genomic_DNA"/>
</dbReference>
<feature type="domain" description="Ionotropic glutamate receptor C-terminal" evidence="11">
    <location>
        <begin position="170"/>
        <end position="270"/>
    </location>
</feature>
<evidence type="ECO:0000256" key="10">
    <source>
        <dbReference type="SAM" id="Phobius"/>
    </source>
</evidence>
<keyword evidence="6 10" id="KW-0472">Membrane</keyword>
<evidence type="ECO:0000256" key="6">
    <source>
        <dbReference type="ARBA" id="ARBA00023136"/>
    </source>
</evidence>
<keyword evidence="9" id="KW-0407">Ion channel</keyword>
<dbReference type="SUPFAM" id="SSF53850">
    <property type="entry name" value="Periplasmic binding protein-like II"/>
    <property type="match status" value="1"/>
</dbReference>
<dbReference type="Pfam" id="PF00060">
    <property type="entry name" value="Lig_chan"/>
    <property type="match status" value="1"/>
</dbReference>
<dbReference type="AlphaFoldDB" id="A0A956LZE1"/>
<gene>
    <name evidence="13" type="ORF">KC729_12020</name>
</gene>
<comment type="subcellular location">
    <subcellularLocation>
        <location evidence="1">Membrane</location>
        <topology evidence="1">Multi-pass membrane protein</topology>
    </subcellularLocation>
</comment>
<keyword evidence="8" id="KW-0325">Glycoprotein</keyword>
<reference evidence="13" key="2">
    <citation type="journal article" date="2021" name="Microbiome">
        <title>Successional dynamics and alternative stable states in a saline activated sludge microbial community over 9 years.</title>
        <authorList>
            <person name="Wang Y."/>
            <person name="Ye J."/>
            <person name="Ju F."/>
            <person name="Liu L."/>
            <person name="Boyd J.A."/>
            <person name="Deng Y."/>
            <person name="Parks D.H."/>
            <person name="Jiang X."/>
            <person name="Yin X."/>
            <person name="Woodcroft B.J."/>
            <person name="Tyson G.W."/>
            <person name="Hugenholtz P."/>
            <person name="Polz M.F."/>
            <person name="Zhang T."/>
        </authorList>
    </citation>
    <scope>NUCLEOTIDE SEQUENCE</scope>
    <source>
        <strain evidence="13">HKST-UBA01</strain>
    </source>
</reference>
<evidence type="ECO:0000256" key="8">
    <source>
        <dbReference type="ARBA" id="ARBA00023180"/>
    </source>
</evidence>
<evidence type="ECO:0000256" key="4">
    <source>
        <dbReference type="ARBA" id="ARBA00022989"/>
    </source>
</evidence>
<evidence type="ECO:0000256" key="3">
    <source>
        <dbReference type="ARBA" id="ARBA00022692"/>
    </source>
</evidence>
<dbReference type="SUPFAM" id="SSF81324">
    <property type="entry name" value="Voltage-gated potassium channels"/>
    <property type="match status" value="1"/>
</dbReference>
<keyword evidence="3 10" id="KW-0812">Transmembrane</keyword>
<dbReference type="Gene3D" id="1.10.287.70">
    <property type="match status" value="1"/>
</dbReference>
<dbReference type="PANTHER" id="PTHR18966">
    <property type="entry name" value="IONOTROPIC GLUTAMATE RECEPTOR"/>
    <property type="match status" value="1"/>
</dbReference>
<dbReference type="Pfam" id="PF00497">
    <property type="entry name" value="SBP_bac_3"/>
    <property type="match status" value="1"/>
</dbReference>
<organism evidence="13 14">
    <name type="scientific">Eiseniibacteriota bacterium</name>
    <dbReference type="NCBI Taxonomy" id="2212470"/>
    <lineage>
        <taxon>Bacteria</taxon>
        <taxon>Candidatus Eiseniibacteriota</taxon>
    </lineage>
</organism>
<dbReference type="InterPro" id="IPR015683">
    <property type="entry name" value="Ionotropic_Glu_rcpt"/>
</dbReference>
<keyword evidence="4 10" id="KW-1133">Transmembrane helix</keyword>
<evidence type="ECO:0000313" key="14">
    <source>
        <dbReference type="Proteomes" id="UP000697710"/>
    </source>
</evidence>
<keyword evidence="2" id="KW-0813">Transport</keyword>
<sequence length="319" mass="33482">MLPRYRSLLPVLWALLALPGSGLAIRGALAAADVEQPTAGAVAGPRDGSPAHPLVVLTKEVPPFSFRDPNGEWTGLSIEMWSRIAADLGFAYELREEDLPSTIDALADGTADVSVSSMTVTAEREVRIDFTQPIFSGGIGIAVPLRSQGWFATVRSFLSKGFLKAVSALALLLFLVGILVWFFERRRNPEQFGGSVGDGLGNGFWWAAVTMTTVGYGDRAPVTPAGRAVALVWMFASLIVISGFTAAIASALTVGHLAGAVNGPDDLAHARVGTVRGTTSAALLESDGTHASSYDVVGGGLEAVRVGKLDAFVYDEPVL</sequence>
<feature type="domain" description="Solute-binding protein family 3/N-terminal" evidence="12">
    <location>
        <begin position="56"/>
        <end position="149"/>
    </location>
</feature>
<dbReference type="InterPro" id="IPR001638">
    <property type="entry name" value="Solute-binding_3/MltF_N"/>
</dbReference>
<evidence type="ECO:0000256" key="2">
    <source>
        <dbReference type="ARBA" id="ARBA00022448"/>
    </source>
</evidence>
<dbReference type="Gene3D" id="3.40.190.10">
    <property type="entry name" value="Periplasmic binding protein-like II"/>
    <property type="match status" value="2"/>
</dbReference>